<dbReference type="OrthoDB" id="10554846at2759"/>
<feature type="region of interest" description="Disordered" evidence="1">
    <location>
        <begin position="1"/>
        <end position="22"/>
    </location>
</feature>
<dbReference type="AlphaFoldDB" id="A0A1J9RD64"/>
<proteinExistence type="predicted"/>
<organism evidence="2 3">
    <name type="scientific">Diplodia corticola</name>
    <dbReference type="NCBI Taxonomy" id="236234"/>
    <lineage>
        <taxon>Eukaryota</taxon>
        <taxon>Fungi</taxon>
        <taxon>Dikarya</taxon>
        <taxon>Ascomycota</taxon>
        <taxon>Pezizomycotina</taxon>
        <taxon>Dothideomycetes</taxon>
        <taxon>Dothideomycetes incertae sedis</taxon>
        <taxon>Botryosphaeriales</taxon>
        <taxon>Botryosphaeriaceae</taxon>
        <taxon>Diplodia</taxon>
    </lineage>
</organism>
<name>A0A1J9RD64_9PEZI</name>
<dbReference type="GeneID" id="31017980"/>
<reference evidence="2 3" key="1">
    <citation type="submission" date="2016-10" db="EMBL/GenBank/DDBJ databases">
        <title>Proteomics and genomics reveal pathogen-plant mechanisms compatible with a hemibiotrophic lifestyle of Diplodia corticola.</title>
        <authorList>
            <person name="Fernandes I."/>
            <person name="De Jonge R."/>
            <person name="Van De Peer Y."/>
            <person name="Devreese B."/>
            <person name="Alves A."/>
            <person name="Esteves A.C."/>
        </authorList>
    </citation>
    <scope>NUCLEOTIDE SEQUENCE [LARGE SCALE GENOMIC DNA]</scope>
    <source>
        <strain evidence="2 3">CBS 112549</strain>
    </source>
</reference>
<sequence>MSKPPFSCISDSQAPSGPSLERRQLASPCGLARLPDELITLVAENLVDVEEADTFVYIRDNHLEISHPEVYQNLDHLVSGRPWEALTTEFEKALHKDGIIAFEDEEAFMSYFDPELLEIDKHLSRIRLATQRVRFMDWNGGHNHVAQKVIRSLRNLTSVHLGGVWTNRYGGFKIHPAKRELSEFEPKAKSFAAAICPDTGSRPPGRPPLRVTFGPGRFGENTVGAHDCRGDRWALCICPRPGSPVHCTFWSHGQPISRCECVCPMEDHVLCLLMEPFERKEKRCIPTASDTR</sequence>
<accession>A0A1J9RD64</accession>
<evidence type="ECO:0000313" key="3">
    <source>
        <dbReference type="Proteomes" id="UP000183809"/>
    </source>
</evidence>
<dbReference type="RefSeq" id="XP_020126719.1">
    <property type="nucleotide sequence ID" value="XM_020277719.1"/>
</dbReference>
<dbReference type="EMBL" id="MNUE01000060">
    <property type="protein sequence ID" value="OJD30459.1"/>
    <property type="molecule type" value="Genomic_DNA"/>
</dbReference>
<evidence type="ECO:0000313" key="2">
    <source>
        <dbReference type="EMBL" id="OJD30459.1"/>
    </source>
</evidence>
<comment type="caution">
    <text evidence="2">The sequence shown here is derived from an EMBL/GenBank/DDBJ whole genome shotgun (WGS) entry which is preliminary data.</text>
</comment>
<protein>
    <submittedName>
        <fullName evidence="2">Uncharacterized protein</fullName>
    </submittedName>
</protein>
<gene>
    <name evidence="2" type="ORF">BKCO1_6000053</name>
</gene>
<evidence type="ECO:0000256" key="1">
    <source>
        <dbReference type="SAM" id="MobiDB-lite"/>
    </source>
</evidence>
<keyword evidence="3" id="KW-1185">Reference proteome</keyword>
<dbReference type="Proteomes" id="UP000183809">
    <property type="component" value="Unassembled WGS sequence"/>
</dbReference>